<evidence type="ECO:0000256" key="7">
    <source>
        <dbReference type="ARBA" id="ARBA00022723"/>
    </source>
</evidence>
<feature type="region of interest" description="Disordered" evidence="15">
    <location>
        <begin position="1039"/>
        <end position="1105"/>
    </location>
</feature>
<dbReference type="GO" id="GO:0005737">
    <property type="term" value="C:cytoplasm"/>
    <property type="evidence" value="ECO:0007669"/>
    <property type="project" value="UniProtKB-ARBA"/>
</dbReference>
<dbReference type="AlphaFoldDB" id="A0A450UBA3"/>
<evidence type="ECO:0000256" key="9">
    <source>
        <dbReference type="ARBA" id="ARBA00022833"/>
    </source>
</evidence>
<dbReference type="FunFam" id="3.30.830.10:FF:000005">
    <property type="entry name" value="nardilysin isoform X1"/>
    <property type="match status" value="1"/>
</dbReference>
<evidence type="ECO:0000256" key="14">
    <source>
        <dbReference type="RuleBase" id="RU004447"/>
    </source>
</evidence>
<dbReference type="EMBL" id="CAADFJ010000005">
    <property type="protein sequence ID" value="VFJ96210.1"/>
    <property type="molecule type" value="Genomic_DNA"/>
</dbReference>
<evidence type="ECO:0000313" key="21">
    <source>
        <dbReference type="EMBL" id="VFJ87806.1"/>
    </source>
</evidence>
<evidence type="ECO:0000256" key="1">
    <source>
        <dbReference type="ARBA" id="ARBA00001947"/>
    </source>
</evidence>
<dbReference type="GO" id="GO:0004222">
    <property type="term" value="F:metalloendopeptidase activity"/>
    <property type="evidence" value="ECO:0007669"/>
    <property type="project" value="UniProtKB-EC"/>
</dbReference>
<dbReference type="Pfam" id="PF00675">
    <property type="entry name" value="Peptidase_M16"/>
    <property type="match status" value="1"/>
</dbReference>
<protein>
    <recommendedName>
        <fullName evidence="5">Protease 3</fullName>
        <ecNumber evidence="4">3.4.24.55</ecNumber>
    </recommendedName>
    <alternativeName>
        <fullName evidence="13">Pitrilysin</fullName>
    </alternativeName>
    <alternativeName>
        <fullName evidence="12">Protease III</fullName>
    </alternativeName>
    <alternativeName>
        <fullName evidence="11">Protease pi</fullName>
    </alternativeName>
</protein>
<dbReference type="Pfam" id="PF05193">
    <property type="entry name" value="Peptidase_M16_C"/>
    <property type="match status" value="1"/>
</dbReference>
<dbReference type="InterPro" id="IPR011249">
    <property type="entry name" value="Metalloenz_LuxS/M16"/>
</dbReference>
<feature type="domain" description="Peptidase M16 middle/third" evidence="19">
    <location>
        <begin position="405"/>
        <end position="467"/>
    </location>
</feature>
<sequence length="1105" mass="123003">MRSIIPPGKTTRPLLLAVCLALLGLLPSPARCDAAIVAPPHDTRQYAAFELPNRLKVLAISDPETDKAACALDVFLGTRADPPGRPGLAHFLEHMLFLGTRKYPEPDAWRAFITEHAGEQNAYTGFEHTNYYFDVDKDHLRAALDRFGQFFIAPSFAPAYVARERLAVDAEFHAKRQEDAWRERAIARQVMNPRHPLSRFSIGNLATLADGATNGRETDVREDLIAFYRRHYSANRMALVVLGKEPVAVLEAWVRGVFSAIPDRQAAPLPITEPLFAPGRLPVRVTARPVKERRRLELSFPVPPVTAHWRTKPLYYIAHGLGHEGQGSLLSLLKARGWAEELKAGTRDSHRDSALFTVAITLTEEGLAAVDAVTDLTFEAIALIRAQGVREWLFRELSQLGNMDFLFREELPPLDEVSALAGLLHDYPAREILRGPMTVDEYDEGLIRAYLAALRPDNVLMMVTDPKCCARQRPSTIPPGEACGMSKVAKPRAHHPHPQREDGHAALCPSYGSRTPWFQAPYRVTAIEPALMEEWRSDRIPEQPCAAPVPSAIDTSPGDRQQPVGSHADRNRRSLPCAALAIPGPNPFIPQDLALKPAPDHPQDRPVRLMDSPGLTVWFQQDTGYRLPRANFYLSVRSPVANDTPTHAVLTDLLVALVEDRLTEFAYPASLAGLEYEIYSHMRGLTLRMEGYHDKQPRLLAGILEALRQPKLDEERFRIARLELIRKLRNRRKQVPYRRSLAELGDLLLRPRWTPEALLGVLEPGVADNPPDDRRQTTASSPEGHRRTLPRAAPPCAAPVTLEDLRAFIPEFFRRLSLVALSHGNVRETDARAMANLVKDRLLRDARPTHVPRGQVVRLGSGAAYPRRIAPAHPDAALLLYLQGTDRGFPERARMALLGQILKGAFFNRLRTEEQLGYVVSAGAYPLLEVPGLVFLVQSPHTGPAALGARVERFLTEQADVLDAMTDSEFARHKAALMARILEQEESLPVRSHRYWGEIDQGLSTFDSRERKAEAVRALTLAGIRRAYRTRITGPARRRLVVHARGNRQGESHGGYPKGDGDEAPEEGLADEAWVRMESPEGFKRGQVFFPGEDNGAPVPASPPG</sequence>
<reference evidence="22" key="1">
    <citation type="submission" date="2019-02" db="EMBL/GenBank/DDBJ databases">
        <authorList>
            <person name="Gruber-Vodicka R. H."/>
            <person name="Seah K. B. B."/>
        </authorList>
    </citation>
    <scope>NUCLEOTIDE SEQUENCE</scope>
    <source>
        <strain evidence="23">BECK_SA2B12</strain>
        <strain evidence="21">BECK_SA2B15</strain>
        <strain evidence="22">BECK_SA2B20</strain>
    </source>
</reference>
<dbReference type="InterPro" id="IPR007863">
    <property type="entry name" value="Peptidase_M16_C"/>
</dbReference>
<dbReference type="PROSITE" id="PS00143">
    <property type="entry name" value="INSULINASE"/>
    <property type="match status" value="1"/>
</dbReference>
<keyword evidence="16" id="KW-0732">Signal</keyword>
<keyword evidence="6" id="KW-0645">Protease</keyword>
<feature type="region of interest" description="Disordered" evidence="15">
    <location>
        <begin position="480"/>
        <end position="503"/>
    </location>
</feature>
<keyword evidence="9" id="KW-0862">Zinc</keyword>
<evidence type="ECO:0000256" key="5">
    <source>
        <dbReference type="ARBA" id="ARBA00017565"/>
    </source>
</evidence>
<evidence type="ECO:0000256" key="6">
    <source>
        <dbReference type="ARBA" id="ARBA00022670"/>
    </source>
</evidence>
<dbReference type="GO" id="GO:0006508">
    <property type="term" value="P:proteolysis"/>
    <property type="evidence" value="ECO:0007669"/>
    <property type="project" value="UniProtKB-KW"/>
</dbReference>
<dbReference type="PANTHER" id="PTHR43690">
    <property type="entry name" value="NARDILYSIN"/>
    <property type="match status" value="1"/>
</dbReference>
<comment type="cofactor">
    <cofactor evidence="1">
        <name>Zn(2+)</name>
        <dbReference type="ChEBI" id="CHEBI:29105"/>
    </cofactor>
</comment>
<dbReference type="InterPro" id="IPR032632">
    <property type="entry name" value="Peptidase_M16_M"/>
</dbReference>
<evidence type="ECO:0000256" key="3">
    <source>
        <dbReference type="ARBA" id="ARBA00007261"/>
    </source>
</evidence>
<dbReference type="EMBL" id="CAADFG010000005">
    <property type="protein sequence ID" value="VFJ87806.1"/>
    <property type="molecule type" value="Genomic_DNA"/>
</dbReference>
<evidence type="ECO:0000259" key="17">
    <source>
        <dbReference type="Pfam" id="PF00675"/>
    </source>
</evidence>
<dbReference type="InterPro" id="IPR050626">
    <property type="entry name" value="Peptidase_M16"/>
</dbReference>
<evidence type="ECO:0000256" key="16">
    <source>
        <dbReference type="SAM" id="SignalP"/>
    </source>
</evidence>
<proteinExistence type="inferred from homology"/>
<keyword evidence="7" id="KW-0479">Metal-binding</keyword>
<feature type="domain" description="Peptidase M16 middle/third" evidence="19">
    <location>
        <begin position="576"/>
        <end position="759"/>
    </location>
</feature>
<dbReference type="GO" id="GO:0046872">
    <property type="term" value="F:metal ion binding"/>
    <property type="evidence" value="ECO:0007669"/>
    <property type="project" value="UniProtKB-KW"/>
</dbReference>
<comment type="function">
    <text evidence="2">Endopeptidase that degrades small peptides of less than 7 kDa, such as glucagon and insulin.</text>
</comment>
<dbReference type="EC" id="3.4.24.55" evidence="4"/>
<name>A0A450UBA3_9GAMM</name>
<dbReference type="EMBL" id="CAADFI010000005">
    <property type="protein sequence ID" value="VFJ89519.1"/>
    <property type="molecule type" value="Genomic_DNA"/>
</dbReference>
<feature type="signal peptide" evidence="16">
    <location>
        <begin position="1"/>
        <end position="34"/>
    </location>
</feature>
<evidence type="ECO:0000256" key="11">
    <source>
        <dbReference type="ARBA" id="ARBA00029597"/>
    </source>
</evidence>
<evidence type="ECO:0000313" key="23">
    <source>
        <dbReference type="EMBL" id="VFJ96210.1"/>
    </source>
</evidence>
<feature type="domain" description="Coenzyme PQQ synthesis protein F-like C-terminal lobe" evidence="20">
    <location>
        <begin position="897"/>
        <end position="996"/>
    </location>
</feature>
<comment type="similarity">
    <text evidence="3 14">Belongs to the peptidase M16 family.</text>
</comment>
<dbReference type="InterPro" id="IPR001431">
    <property type="entry name" value="Pept_M16_Zn_BS"/>
</dbReference>
<dbReference type="Pfam" id="PF22456">
    <property type="entry name" value="PqqF-like_C_4"/>
    <property type="match status" value="1"/>
</dbReference>
<dbReference type="PANTHER" id="PTHR43690:SF18">
    <property type="entry name" value="INSULIN-DEGRADING ENZYME-RELATED"/>
    <property type="match status" value="1"/>
</dbReference>
<keyword evidence="8" id="KW-0378">Hydrolase</keyword>
<accession>A0A450UBA3</accession>
<evidence type="ECO:0000259" key="20">
    <source>
        <dbReference type="Pfam" id="PF22456"/>
    </source>
</evidence>
<evidence type="ECO:0000256" key="8">
    <source>
        <dbReference type="ARBA" id="ARBA00022801"/>
    </source>
</evidence>
<dbReference type="InterPro" id="IPR054734">
    <property type="entry name" value="PqqF-like_C_4"/>
</dbReference>
<dbReference type="FunFam" id="3.30.830.10:FF:000012">
    <property type="entry name" value="Protease 3"/>
    <property type="match status" value="1"/>
</dbReference>
<evidence type="ECO:0000256" key="10">
    <source>
        <dbReference type="ARBA" id="ARBA00023049"/>
    </source>
</evidence>
<dbReference type="Pfam" id="PF16187">
    <property type="entry name" value="Peptidase_M16_M"/>
    <property type="match status" value="2"/>
</dbReference>
<feature type="domain" description="Peptidase M16 N-terminal" evidence="17">
    <location>
        <begin position="56"/>
        <end position="193"/>
    </location>
</feature>
<evidence type="ECO:0000256" key="2">
    <source>
        <dbReference type="ARBA" id="ARBA00002184"/>
    </source>
</evidence>
<evidence type="ECO:0000259" key="19">
    <source>
        <dbReference type="Pfam" id="PF16187"/>
    </source>
</evidence>
<keyword evidence="10" id="KW-0482">Metalloprotease</keyword>
<evidence type="ECO:0000256" key="13">
    <source>
        <dbReference type="ARBA" id="ARBA00033450"/>
    </source>
</evidence>
<feature type="compositionally biased region" description="Basic and acidic residues" evidence="15">
    <location>
        <begin position="1073"/>
        <end position="1084"/>
    </location>
</feature>
<dbReference type="InterPro" id="IPR011765">
    <property type="entry name" value="Pept_M16_N"/>
</dbReference>
<evidence type="ECO:0000259" key="18">
    <source>
        <dbReference type="Pfam" id="PF05193"/>
    </source>
</evidence>
<feature type="domain" description="Peptidase M16 C-terminal" evidence="18">
    <location>
        <begin position="221"/>
        <end position="396"/>
    </location>
</feature>
<dbReference type="Gene3D" id="3.30.830.10">
    <property type="entry name" value="Metalloenzyme, LuxS/M16 peptidase-like"/>
    <property type="match status" value="4"/>
</dbReference>
<feature type="region of interest" description="Disordered" evidence="15">
    <location>
        <begin position="545"/>
        <end position="570"/>
    </location>
</feature>
<evidence type="ECO:0000256" key="4">
    <source>
        <dbReference type="ARBA" id="ARBA00012449"/>
    </source>
</evidence>
<evidence type="ECO:0000256" key="12">
    <source>
        <dbReference type="ARBA" id="ARBA00031184"/>
    </source>
</evidence>
<feature type="chain" id="PRO_5033432591" description="Protease 3" evidence="16">
    <location>
        <begin position="35"/>
        <end position="1105"/>
    </location>
</feature>
<feature type="region of interest" description="Disordered" evidence="15">
    <location>
        <begin position="764"/>
        <end position="795"/>
    </location>
</feature>
<dbReference type="SUPFAM" id="SSF63411">
    <property type="entry name" value="LuxS/MPP-like metallohydrolase"/>
    <property type="match status" value="4"/>
</dbReference>
<gene>
    <name evidence="21" type="ORF">BECKH772A_GA0070896_1000522</name>
    <name evidence="22" type="ORF">BECKH772B_GA0070898_1000522</name>
    <name evidence="23" type="ORF">BECKH772C_GA0070978_1000522</name>
</gene>
<evidence type="ECO:0000256" key="15">
    <source>
        <dbReference type="SAM" id="MobiDB-lite"/>
    </source>
</evidence>
<evidence type="ECO:0000313" key="22">
    <source>
        <dbReference type="EMBL" id="VFJ89519.1"/>
    </source>
</evidence>
<organism evidence="22">
    <name type="scientific">Candidatus Kentrum eta</name>
    <dbReference type="NCBI Taxonomy" id="2126337"/>
    <lineage>
        <taxon>Bacteria</taxon>
        <taxon>Pseudomonadati</taxon>
        <taxon>Pseudomonadota</taxon>
        <taxon>Gammaproteobacteria</taxon>
        <taxon>Candidatus Kentrum</taxon>
    </lineage>
</organism>